<gene>
    <name evidence="2" type="ORF">GCM10010140_42330</name>
</gene>
<dbReference type="Proteomes" id="UP000611554">
    <property type="component" value="Unassembled WGS sequence"/>
</dbReference>
<dbReference type="EMBL" id="BMQJ01000010">
    <property type="protein sequence ID" value="GGQ07606.1"/>
    <property type="molecule type" value="Genomic_DNA"/>
</dbReference>
<proteinExistence type="predicted"/>
<keyword evidence="3" id="KW-1185">Reference proteome</keyword>
<name>A0ABQ2R0Q7_9ACTN</name>
<comment type="caution">
    <text evidence="2">The sequence shown here is derived from an EMBL/GenBank/DDBJ whole genome shotgun (WGS) entry which is preliminary data.</text>
</comment>
<evidence type="ECO:0000256" key="1">
    <source>
        <dbReference type="SAM" id="MobiDB-lite"/>
    </source>
</evidence>
<organism evidence="2 3">
    <name type="scientific">Streptosporangium pseudovulgare</name>
    <dbReference type="NCBI Taxonomy" id="35765"/>
    <lineage>
        <taxon>Bacteria</taxon>
        <taxon>Bacillati</taxon>
        <taxon>Actinomycetota</taxon>
        <taxon>Actinomycetes</taxon>
        <taxon>Streptosporangiales</taxon>
        <taxon>Streptosporangiaceae</taxon>
        <taxon>Streptosporangium</taxon>
    </lineage>
</organism>
<evidence type="ECO:0000313" key="3">
    <source>
        <dbReference type="Proteomes" id="UP000611554"/>
    </source>
</evidence>
<feature type="region of interest" description="Disordered" evidence="1">
    <location>
        <begin position="1"/>
        <end position="52"/>
    </location>
</feature>
<evidence type="ECO:0000313" key="2">
    <source>
        <dbReference type="EMBL" id="GGQ07606.1"/>
    </source>
</evidence>
<feature type="compositionally biased region" description="Polar residues" evidence="1">
    <location>
        <begin position="7"/>
        <end position="27"/>
    </location>
</feature>
<accession>A0ABQ2R0Q7</accession>
<protein>
    <submittedName>
        <fullName evidence="2">Uncharacterized protein</fullName>
    </submittedName>
</protein>
<sequence length="91" mass="9603">MIPAMGASTTGGQTSSAPSFNDSTSCFYRTARGGTNRLRPARLPGGPVPHRSVLHCPVPTARFPIGRFPVERERHRARTPDGSPVAPPPAG</sequence>
<reference evidence="3" key="1">
    <citation type="journal article" date="2019" name="Int. J. Syst. Evol. Microbiol.">
        <title>The Global Catalogue of Microorganisms (GCM) 10K type strain sequencing project: providing services to taxonomists for standard genome sequencing and annotation.</title>
        <authorList>
            <consortium name="The Broad Institute Genomics Platform"/>
            <consortium name="The Broad Institute Genome Sequencing Center for Infectious Disease"/>
            <person name="Wu L."/>
            <person name="Ma J."/>
        </authorList>
    </citation>
    <scope>NUCLEOTIDE SEQUENCE [LARGE SCALE GENOMIC DNA]</scope>
    <source>
        <strain evidence="3">JCM 3115</strain>
    </source>
</reference>
<feature type="region of interest" description="Disordered" evidence="1">
    <location>
        <begin position="65"/>
        <end position="91"/>
    </location>
</feature>